<dbReference type="AlphaFoldDB" id="A0A1B8HB46"/>
<keyword evidence="3" id="KW-0813">Transport</keyword>
<keyword evidence="5" id="KW-0812">Transmembrane</keyword>
<keyword evidence="7" id="KW-0998">Cell outer membrane</keyword>
<dbReference type="OrthoDB" id="9813458at2"/>
<dbReference type="InterPro" id="IPR051906">
    <property type="entry name" value="TolC-like"/>
</dbReference>
<dbReference type="GO" id="GO:0009279">
    <property type="term" value="C:cell outer membrane"/>
    <property type="evidence" value="ECO:0007669"/>
    <property type="project" value="UniProtKB-SubCell"/>
</dbReference>
<gene>
    <name evidence="8" type="ORF">AYY18_07215</name>
</gene>
<evidence type="ECO:0000256" key="4">
    <source>
        <dbReference type="ARBA" id="ARBA00022452"/>
    </source>
</evidence>
<evidence type="ECO:0008006" key="10">
    <source>
        <dbReference type="Google" id="ProtNLM"/>
    </source>
</evidence>
<evidence type="ECO:0000256" key="5">
    <source>
        <dbReference type="ARBA" id="ARBA00022692"/>
    </source>
</evidence>
<evidence type="ECO:0000313" key="9">
    <source>
        <dbReference type="Proteomes" id="UP000092377"/>
    </source>
</evidence>
<keyword evidence="6" id="KW-0472">Membrane</keyword>
<protein>
    <recommendedName>
        <fullName evidence="10">TolC family outer membrane protein</fullName>
    </recommendedName>
</protein>
<comment type="subcellular location">
    <subcellularLocation>
        <location evidence="1">Cell outer membrane</location>
    </subcellularLocation>
</comment>
<dbReference type="EMBL" id="LZEY01000034">
    <property type="protein sequence ID" value="OBU06272.1"/>
    <property type="molecule type" value="Genomic_DNA"/>
</dbReference>
<dbReference type="Pfam" id="PF02321">
    <property type="entry name" value="OEP"/>
    <property type="match status" value="2"/>
</dbReference>
<evidence type="ECO:0000256" key="2">
    <source>
        <dbReference type="ARBA" id="ARBA00007613"/>
    </source>
</evidence>
<dbReference type="GO" id="GO:0015288">
    <property type="term" value="F:porin activity"/>
    <property type="evidence" value="ECO:0007669"/>
    <property type="project" value="TreeGrafter"/>
</dbReference>
<accession>A0A1B8HB46</accession>
<sequence>MHYFSGAHFSGVLCAALLWLLTGAAQAITLSDLWLLALKSDPHFQAALKTHEADLAQADAGLAHLLPTAWLSYQNAPQNRLTKREPVVEQQTYRSHSLNVVVTQPLFDYAAYSQYKASLISRPAADSRRQQQLSELMVRVTKAYLALAYVQDKQALNRKQEVLHHAQLAAAQRLYQSGEGMLTDIQAQRTQLLLAQAQVADTEPEIEHARRTLADIIGQPQLRADDIARLNTGNFQPPALLPAEYPVWEQRALAENPQILSAQYDVSLAKQAAEVQRGAFMPTAQIFASWSDNKSDSNNMVNQRYESLSAGVHLSVPLFNGGKDMADMRRVSAQYQTVQHERDAVVQTLLRELSRQYQICLGGRVKLLAYDQAVAAAQQQIQATQKSIAAGQGSQPDMLNAQAQYHRTQSEQIKARYDWLEAWILLLQYSHTPDSGTVRQIEGYFSQQAAD</sequence>
<dbReference type="PANTHER" id="PTHR30026:SF20">
    <property type="entry name" value="OUTER MEMBRANE PROTEIN TOLC"/>
    <property type="match status" value="1"/>
</dbReference>
<dbReference type="GO" id="GO:1990281">
    <property type="term" value="C:efflux pump complex"/>
    <property type="evidence" value="ECO:0007669"/>
    <property type="project" value="TreeGrafter"/>
</dbReference>
<keyword evidence="9" id="KW-1185">Reference proteome</keyword>
<comment type="similarity">
    <text evidence="2">Belongs to the outer membrane factor (OMF) (TC 1.B.17) family.</text>
</comment>
<evidence type="ECO:0000256" key="3">
    <source>
        <dbReference type="ARBA" id="ARBA00022448"/>
    </source>
</evidence>
<dbReference type="GO" id="GO:0015562">
    <property type="term" value="F:efflux transmembrane transporter activity"/>
    <property type="evidence" value="ECO:0007669"/>
    <property type="project" value="InterPro"/>
</dbReference>
<dbReference type="Proteomes" id="UP000092377">
    <property type="component" value="Unassembled WGS sequence"/>
</dbReference>
<proteinExistence type="inferred from homology"/>
<dbReference type="NCBIfam" id="TIGR01844">
    <property type="entry name" value="type_I_sec_TolC"/>
    <property type="match status" value="1"/>
</dbReference>
<evidence type="ECO:0000256" key="7">
    <source>
        <dbReference type="ARBA" id="ARBA00023237"/>
    </source>
</evidence>
<organism evidence="8 9">
    <name type="scientific">Morganella psychrotolerans</name>
    <dbReference type="NCBI Taxonomy" id="368603"/>
    <lineage>
        <taxon>Bacteria</taxon>
        <taxon>Pseudomonadati</taxon>
        <taxon>Pseudomonadota</taxon>
        <taxon>Gammaproteobacteria</taxon>
        <taxon>Enterobacterales</taxon>
        <taxon>Morganellaceae</taxon>
        <taxon>Morganella</taxon>
    </lineage>
</organism>
<dbReference type="SUPFAM" id="SSF56954">
    <property type="entry name" value="Outer membrane efflux proteins (OEP)"/>
    <property type="match status" value="1"/>
</dbReference>
<reference evidence="9" key="1">
    <citation type="submission" date="2016-06" db="EMBL/GenBank/DDBJ databases">
        <authorList>
            <person name="Butler K."/>
        </authorList>
    </citation>
    <scope>NUCLEOTIDE SEQUENCE [LARGE SCALE GENOMIC DNA]</scope>
    <source>
        <strain evidence="9">GCSL-Mp20</strain>
    </source>
</reference>
<dbReference type="RefSeq" id="WP_067403820.1">
    <property type="nucleotide sequence ID" value="NZ_LZEY01000034.1"/>
</dbReference>
<name>A0A1B8HB46_9GAMM</name>
<dbReference type="InterPro" id="IPR010130">
    <property type="entry name" value="T1SS_OMP_TolC"/>
</dbReference>
<evidence type="ECO:0000256" key="1">
    <source>
        <dbReference type="ARBA" id="ARBA00004442"/>
    </source>
</evidence>
<evidence type="ECO:0000313" key="8">
    <source>
        <dbReference type="EMBL" id="OBU06272.1"/>
    </source>
</evidence>
<evidence type="ECO:0000256" key="6">
    <source>
        <dbReference type="ARBA" id="ARBA00023136"/>
    </source>
</evidence>
<dbReference type="InterPro" id="IPR003423">
    <property type="entry name" value="OMP_efflux"/>
</dbReference>
<dbReference type="Gene3D" id="1.20.1600.10">
    <property type="entry name" value="Outer membrane efflux proteins (OEP)"/>
    <property type="match status" value="1"/>
</dbReference>
<dbReference type="PANTHER" id="PTHR30026">
    <property type="entry name" value="OUTER MEMBRANE PROTEIN TOLC"/>
    <property type="match status" value="1"/>
</dbReference>
<keyword evidence="4" id="KW-1134">Transmembrane beta strand</keyword>
<comment type="caution">
    <text evidence="8">The sequence shown here is derived from an EMBL/GenBank/DDBJ whole genome shotgun (WGS) entry which is preliminary data.</text>
</comment>